<dbReference type="AlphaFoldDB" id="A0ABD2WXM8"/>
<dbReference type="Proteomes" id="UP001627154">
    <property type="component" value="Unassembled WGS sequence"/>
</dbReference>
<evidence type="ECO:0000313" key="1">
    <source>
        <dbReference type="EMBL" id="KAL3397353.1"/>
    </source>
</evidence>
<protein>
    <submittedName>
        <fullName evidence="1">Uncharacterized protein</fullName>
    </submittedName>
</protein>
<accession>A0ABD2WXM8</accession>
<dbReference type="EMBL" id="JBJJXI010000066">
    <property type="protein sequence ID" value="KAL3397353.1"/>
    <property type="molecule type" value="Genomic_DNA"/>
</dbReference>
<proteinExistence type="predicted"/>
<organism evidence="1 2">
    <name type="scientific">Trichogramma kaykai</name>
    <dbReference type="NCBI Taxonomy" id="54128"/>
    <lineage>
        <taxon>Eukaryota</taxon>
        <taxon>Metazoa</taxon>
        <taxon>Ecdysozoa</taxon>
        <taxon>Arthropoda</taxon>
        <taxon>Hexapoda</taxon>
        <taxon>Insecta</taxon>
        <taxon>Pterygota</taxon>
        <taxon>Neoptera</taxon>
        <taxon>Endopterygota</taxon>
        <taxon>Hymenoptera</taxon>
        <taxon>Apocrita</taxon>
        <taxon>Proctotrupomorpha</taxon>
        <taxon>Chalcidoidea</taxon>
        <taxon>Trichogrammatidae</taxon>
        <taxon>Trichogramma</taxon>
    </lineage>
</organism>
<gene>
    <name evidence="1" type="ORF">TKK_008918</name>
</gene>
<sequence length="124" mass="14383">MGVQVVAEFERQDKIILHRIISVVYLHRLSTQSRSRCSHEDETWLPILSVRLAASSFPLRWLGLPTMIVHLRVSYPGGWMGSCLSGHALDNSKIIQMNHVRHRRTCGTSRRLMFHCRQSRKFVC</sequence>
<comment type="caution">
    <text evidence="1">The sequence shown here is derived from an EMBL/GenBank/DDBJ whole genome shotgun (WGS) entry which is preliminary data.</text>
</comment>
<reference evidence="1 2" key="1">
    <citation type="journal article" date="2024" name="bioRxiv">
        <title>A reference genome for Trichogramma kaykai: A tiny desert-dwelling parasitoid wasp with competing sex-ratio distorters.</title>
        <authorList>
            <person name="Culotta J."/>
            <person name="Lindsey A.R."/>
        </authorList>
    </citation>
    <scope>NUCLEOTIDE SEQUENCE [LARGE SCALE GENOMIC DNA]</scope>
    <source>
        <strain evidence="1 2">KSX58</strain>
    </source>
</reference>
<name>A0ABD2WXM8_9HYME</name>
<keyword evidence="2" id="KW-1185">Reference proteome</keyword>
<evidence type="ECO:0000313" key="2">
    <source>
        <dbReference type="Proteomes" id="UP001627154"/>
    </source>
</evidence>